<name>A0AAY5K3K9_ESOLU</name>
<dbReference type="Ensembl" id="ENSELUT00000099058.1">
    <property type="protein sequence ID" value="ENSELUP00000083386.1"/>
    <property type="gene ID" value="ENSELUG00000037057.1"/>
</dbReference>
<evidence type="ECO:0000313" key="4">
    <source>
        <dbReference type="Proteomes" id="UP000265140"/>
    </source>
</evidence>
<comment type="pathway">
    <text evidence="1">Protein modification; protein ubiquitination.</text>
</comment>
<evidence type="ECO:0000256" key="2">
    <source>
        <dbReference type="ARBA" id="ARBA00022786"/>
    </source>
</evidence>
<organism evidence="3 4">
    <name type="scientific">Esox lucius</name>
    <name type="common">Northern pike</name>
    <dbReference type="NCBI Taxonomy" id="8010"/>
    <lineage>
        <taxon>Eukaryota</taxon>
        <taxon>Metazoa</taxon>
        <taxon>Chordata</taxon>
        <taxon>Craniata</taxon>
        <taxon>Vertebrata</taxon>
        <taxon>Euteleostomi</taxon>
        <taxon>Actinopterygii</taxon>
        <taxon>Neopterygii</taxon>
        <taxon>Teleostei</taxon>
        <taxon>Protacanthopterygii</taxon>
        <taxon>Esociformes</taxon>
        <taxon>Esocidae</taxon>
        <taxon>Esox</taxon>
    </lineage>
</organism>
<reference evidence="3 4" key="1">
    <citation type="submission" date="2020-02" db="EMBL/GenBank/DDBJ databases">
        <title>Esox lucius (northern pike) genome, fEsoLuc1, primary haplotype.</title>
        <authorList>
            <person name="Myers G."/>
            <person name="Karagic N."/>
            <person name="Meyer A."/>
            <person name="Pippel M."/>
            <person name="Reichard M."/>
            <person name="Winkler S."/>
            <person name="Tracey A."/>
            <person name="Sims Y."/>
            <person name="Howe K."/>
            <person name="Rhie A."/>
            <person name="Formenti G."/>
            <person name="Durbin R."/>
            <person name="Fedrigo O."/>
            <person name="Jarvis E.D."/>
        </authorList>
    </citation>
    <scope>NUCLEOTIDE SEQUENCE [LARGE SCALE GENOMIC DNA]</scope>
</reference>
<keyword evidence="4" id="KW-1185">Reference proteome</keyword>
<reference evidence="3" key="3">
    <citation type="submission" date="2025-09" db="UniProtKB">
        <authorList>
            <consortium name="Ensembl"/>
        </authorList>
    </citation>
    <scope>IDENTIFICATION</scope>
</reference>
<evidence type="ECO:0000256" key="1">
    <source>
        <dbReference type="ARBA" id="ARBA00004906"/>
    </source>
</evidence>
<dbReference type="GeneTree" id="ENSGT01030000237168"/>
<accession>A0AAY5K3K9</accession>
<dbReference type="GO" id="GO:0005634">
    <property type="term" value="C:nucleus"/>
    <property type="evidence" value="ECO:0007669"/>
    <property type="project" value="TreeGrafter"/>
</dbReference>
<dbReference type="AlphaFoldDB" id="A0AAY5K3K9"/>
<dbReference type="PANTHER" id="PTHR13123">
    <property type="entry name" value="LD30288P"/>
    <property type="match status" value="1"/>
</dbReference>
<protein>
    <submittedName>
        <fullName evidence="3">Uncharacterized protein</fullName>
    </submittedName>
</protein>
<dbReference type="Proteomes" id="UP000265140">
    <property type="component" value="Chromosome 18"/>
</dbReference>
<dbReference type="GO" id="GO:0019005">
    <property type="term" value="C:SCF ubiquitin ligase complex"/>
    <property type="evidence" value="ECO:0007669"/>
    <property type="project" value="TreeGrafter"/>
</dbReference>
<dbReference type="PANTHER" id="PTHR13123:SF8">
    <property type="entry name" value="F-BOX ONLY PROTEIN 25"/>
    <property type="match status" value="1"/>
</dbReference>
<sequence length="50" mass="5858">MPFLGQDWRSPGWSWIKTEDGWKRIEFYGDELGDNSNNGIDLEEAHYPAE</sequence>
<evidence type="ECO:0000313" key="3">
    <source>
        <dbReference type="Ensembl" id="ENSELUP00000083386.1"/>
    </source>
</evidence>
<reference evidence="3" key="2">
    <citation type="submission" date="2025-08" db="UniProtKB">
        <authorList>
            <consortium name="Ensembl"/>
        </authorList>
    </citation>
    <scope>IDENTIFICATION</scope>
</reference>
<dbReference type="GO" id="GO:0005737">
    <property type="term" value="C:cytoplasm"/>
    <property type="evidence" value="ECO:0007669"/>
    <property type="project" value="TreeGrafter"/>
</dbReference>
<proteinExistence type="predicted"/>
<dbReference type="InterPro" id="IPR040394">
    <property type="entry name" value="FBX25/32"/>
</dbReference>
<keyword evidence="2" id="KW-0833">Ubl conjugation pathway</keyword>
<dbReference type="GO" id="GO:0016567">
    <property type="term" value="P:protein ubiquitination"/>
    <property type="evidence" value="ECO:0007669"/>
    <property type="project" value="TreeGrafter"/>
</dbReference>